<dbReference type="AlphaFoldDB" id="A0A8S3QNF8"/>
<proteinExistence type="predicted"/>
<comment type="caution">
    <text evidence="2">The sequence shown here is derived from an EMBL/GenBank/DDBJ whole genome shotgun (WGS) entry which is preliminary data.</text>
</comment>
<dbReference type="Proteomes" id="UP000683360">
    <property type="component" value="Unassembled WGS sequence"/>
</dbReference>
<feature type="domain" description="IgGFc-binding protein N-terminal" evidence="1">
    <location>
        <begin position="90"/>
        <end position="188"/>
    </location>
</feature>
<dbReference type="EMBL" id="CAJPWZ010000669">
    <property type="protein sequence ID" value="CAG2198182.1"/>
    <property type="molecule type" value="Genomic_DNA"/>
</dbReference>
<accession>A0A8S3QNF8</accession>
<evidence type="ECO:0000313" key="2">
    <source>
        <dbReference type="EMBL" id="CAG2198182.1"/>
    </source>
</evidence>
<dbReference type="PANTHER" id="PTHR46534">
    <property type="entry name" value="IGGFC_BINDING DOMAIN-CONTAINING PROTEIN"/>
    <property type="match status" value="1"/>
</dbReference>
<reference evidence="2" key="1">
    <citation type="submission" date="2021-03" db="EMBL/GenBank/DDBJ databases">
        <authorList>
            <person name="Bekaert M."/>
        </authorList>
    </citation>
    <scope>NUCLEOTIDE SEQUENCE</scope>
</reference>
<dbReference type="OrthoDB" id="10427151at2759"/>
<sequence>MFPIQLENRRNIFAQFIITTDRQTKVDILSEYAGINRTVVIKTGVAYIDIPSSALMLGIGRTYTTVLIRADQLISIVGFFKNKQSGSSGFIFLPFNLLGKDYSLITQPDNNQHCGVIATDTNTTVVIESASEENISVGVETIAPGQQFNMVLDHLEGFHIQTRKHLFATKISANKPIVIISGNKYTSIKVPVIVTSL</sequence>
<gene>
    <name evidence="2" type="ORF">MEDL_12936</name>
</gene>
<evidence type="ECO:0000259" key="1">
    <source>
        <dbReference type="Pfam" id="PF17517"/>
    </source>
</evidence>
<evidence type="ECO:0000313" key="3">
    <source>
        <dbReference type="Proteomes" id="UP000683360"/>
    </source>
</evidence>
<dbReference type="Pfam" id="PF17517">
    <property type="entry name" value="IgGFc_binding"/>
    <property type="match status" value="1"/>
</dbReference>
<keyword evidence="3" id="KW-1185">Reference proteome</keyword>
<organism evidence="2 3">
    <name type="scientific">Mytilus edulis</name>
    <name type="common">Blue mussel</name>
    <dbReference type="NCBI Taxonomy" id="6550"/>
    <lineage>
        <taxon>Eukaryota</taxon>
        <taxon>Metazoa</taxon>
        <taxon>Spiralia</taxon>
        <taxon>Lophotrochozoa</taxon>
        <taxon>Mollusca</taxon>
        <taxon>Bivalvia</taxon>
        <taxon>Autobranchia</taxon>
        <taxon>Pteriomorphia</taxon>
        <taxon>Mytilida</taxon>
        <taxon>Mytiloidea</taxon>
        <taxon>Mytilidae</taxon>
        <taxon>Mytilinae</taxon>
        <taxon>Mytilus</taxon>
    </lineage>
</organism>
<protein>
    <recommendedName>
        <fullName evidence="1">IgGFc-binding protein N-terminal domain-containing protein</fullName>
    </recommendedName>
</protein>
<name>A0A8S3QNF8_MYTED</name>
<dbReference type="InterPro" id="IPR035234">
    <property type="entry name" value="IgGFc-bd_N"/>
</dbReference>
<dbReference type="PANTHER" id="PTHR46534:SF1">
    <property type="entry name" value="IGGFC-BINDING PROTEIN N-TERMINAL DOMAIN-CONTAINING PROTEIN"/>
    <property type="match status" value="1"/>
</dbReference>